<dbReference type="SUPFAM" id="SSF55424">
    <property type="entry name" value="FAD/NAD-linked reductases, dimerisation (C-terminal) domain"/>
    <property type="match status" value="1"/>
</dbReference>
<evidence type="ECO:0000259" key="7">
    <source>
        <dbReference type="PROSITE" id="PS50206"/>
    </source>
</evidence>
<protein>
    <submittedName>
        <fullName evidence="8">NADH peroxidase</fullName>
        <ecNumber evidence="8">1.11.1.1</ecNumber>
    </submittedName>
</protein>
<reference evidence="8 9" key="1">
    <citation type="journal article" date="2021" name="Nat. Commun.">
        <title>Isolation of a member of the candidate phylum Atribacteria reveals a unique cell membrane structure.</title>
        <authorList>
            <person name="Taiki K."/>
            <person name="Nobu M.K."/>
            <person name="Kusada H."/>
            <person name="Meng X.-Y."/>
            <person name="Hosoki N."/>
            <person name="Uematsu K."/>
            <person name="Yoshioka H."/>
            <person name="Kamagata Y."/>
            <person name="Tamaki H."/>
        </authorList>
    </citation>
    <scope>NUCLEOTIDE SEQUENCE [LARGE SCALE GENOMIC DNA]</scope>
    <source>
        <strain evidence="8 9">RT761</strain>
    </source>
</reference>
<evidence type="ECO:0000256" key="6">
    <source>
        <dbReference type="ARBA" id="ARBA00023284"/>
    </source>
</evidence>
<dbReference type="EMBL" id="CP065383">
    <property type="protein sequence ID" value="QPM67511.1"/>
    <property type="molecule type" value="Genomic_DNA"/>
</dbReference>
<dbReference type="PANTHER" id="PTHR43429">
    <property type="entry name" value="PYRIDINE NUCLEOTIDE-DISULFIDE OXIDOREDUCTASE DOMAIN-CONTAINING"/>
    <property type="match status" value="1"/>
</dbReference>
<comment type="similarity">
    <text evidence="2">Belongs to the class-III pyridine nucleotide-disulfide oxidoreductase family.</text>
</comment>
<evidence type="ECO:0000256" key="4">
    <source>
        <dbReference type="ARBA" id="ARBA00022827"/>
    </source>
</evidence>
<dbReference type="SUPFAM" id="SSF51905">
    <property type="entry name" value="FAD/NAD(P)-binding domain"/>
    <property type="match status" value="1"/>
</dbReference>
<evidence type="ECO:0000256" key="5">
    <source>
        <dbReference type="ARBA" id="ARBA00023002"/>
    </source>
</evidence>
<evidence type="ECO:0000313" key="9">
    <source>
        <dbReference type="Proteomes" id="UP000594463"/>
    </source>
</evidence>
<keyword evidence="3" id="KW-0285">Flavoprotein</keyword>
<dbReference type="KEGG" id="alam:RT761_00714"/>
<dbReference type="SUPFAM" id="SSF52821">
    <property type="entry name" value="Rhodanese/Cell cycle control phosphatase"/>
    <property type="match status" value="1"/>
</dbReference>
<organism evidence="8 9">
    <name type="scientific">Atribacter laminatus</name>
    <dbReference type="NCBI Taxonomy" id="2847778"/>
    <lineage>
        <taxon>Bacteria</taxon>
        <taxon>Pseudomonadati</taxon>
        <taxon>Atribacterota</taxon>
        <taxon>Atribacteria</taxon>
        <taxon>Atribacterales</taxon>
        <taxon>Atribacteraceae</taxon>
        <taxon>Atribacter</taxon>
    </lineage>
</organism>
<dbReference type="InterPro" id="IPR023753">
    <property type="entry name" value="FAD/NAD-binding_dom"/>
</dbReference>
<dbReference type="InterPro" id="IPR036873">
    <property type="entry name" value="Rhodanese-like_dom_sf"/>
</dbReference>
<evidence type="ECO:0000256" key="2">
    <source>
        <dbReference type="ARBA" id="ARBA00009130"/>
    </source>
</evidence>
<keyword evidence="8" id="KW-0575">Peroxidase</keyword>
<feature type="domain" description="Rhodanese" evidence="7">
    <location>
        <begin position="487"/>
        <end position="572"/>
    </location>
</feature>
<dbReference type="InterPro" id="IPR050260">
    <property type="entry name" value="FAD-bd_OxRdtase"/>
</dbReference>
<proteinExistence type="inferred from homology"/>
<dbReference type="EC" id="1.11.1.1" evidence="8"/>
<gene>
    <name evidence="8" type="primary">npr</name>
    <name evidence="8" type="ORF">RT761_00714</name>
</gene>
<dbReference type="AlphaFoldDB" id="A0A7T1AKE3"/>
<dbReference type="InterPro" id="IPR016156">
    <property type="entry name" value="FAD/NAD-linked_Rdtase_dimer_sf"/>
</dbReference>
<evidence type="ECO:0000256" key="3">
    <source>
        <dbReference type="ARBA" id="ARBA00022630"/>
    </source>
</evidence>
<sequence>MAKRIVIIGGVAAGPKIAAKLRRLDHEAEITIIEKGKFLSYAGCGLPYYICEDIKEQRELMETPVGVLRDPEFFEKTKNVKVYNRTEAIKVDRLKKEVEIKNLDTNQIKTLPYDYLVFATGAKVMIPPIKAIDVDQPGMELGCMDLSHVYTLHGIEDAEAIRWTIKEKMAKKAVIIGGGLIGMEMTESLVKSGLLVTVIEMLPEILPIIDDDLGILVRRYCQEKGVNVRVEEKILRLEGESGIVKKVVTDKGVYDTDAVIIATGFRPNSDLAKKSGIEIGETGGIKVDLFMKTSDSFIYAAGDCVEIENLVCMKNAYMPMGSLANKQGRAVAINIAGGQEVFRGGLNSVVFKLFDYTVSRTGLGMKQAKDLGFDAEYTLVPAPDKAHYYPGAKRVITKIIVDKRNGKLLGGQFVGTGEIMKSVNTVATALYYGGTIEDLSMLDIPYAPPYASAIDNNVCVAANVIRNKLNRSMIGISALEVEKKRKRNEDFILLDVRTPKEYQQVRIPGSTLMPLGVIKQKLDELPRDKEIVTFCSASLRGYEASIILKSNGFEGVKVMDGGLACWPYELEK</sequence>
<dbReference type="PROSITE" id="PS50206">
    <property type="entry name" value="RHODANESE_3"/>
    <property type="match status" value="1"/>
</dbReference>
<dbReference type="Gene3D" id="3.50.50.60">
    <property type="entry name" value="FAD/NAD(P)-binding domain"/>
    <property type="match status" value="2"/>
</dbReference>
<evidence type="ECO:0000256" key="1">
    <source>
        <dbReference type="ARBA" id="ARBA00001974"/>
    </source>
</evidence>
<comment type="cofactor">
    <cofactor evidence="1">
        <name>FAD</name>
        <dbReference type="ChEBI" id="CHEBI:57692"/>
    </cofactor>
</comment>
<dbReference type="InterPro" id="IPR001763">
    <property type="entry name" value="Rhodanese-like_dom"/>
</dbReference>
<dbReference type="PRINTS" id="PR00368">
    <property type="entry name" value="FADPNR"/>
</dbReference>
<dbReference type="Proteomes" id="UP000594463">
    <property type="component" value="Chromosome"/>
</dbReference>
<keyword evidence="5 8" id="KW-0560">Oxidoreductase</keyword>
<keyword evidence="6" id="KW-0676">Redox-active center</keyword>
<keyword evidence="4" id="KW-0274">FAD</keyword>
<dbReference type="SMART" id="SM00450">
    <property type="entry name" value="RHOD"/>
    <property type="match status" value="1"/>
</dbReference>
<keyword evidence="9" id="KW-1185">Reference proteome</keyword>
<dbReference type="GO" id="GO:0016692">
    <property type="term" value="F:NADH peroxidase activity"/>
    <property type="evidence" value="ECO:0007669"/>
    <property type="project" value="UniProtKB-EC"/>
</dbReference>
<dbReference type="Pfam" id="PF07992">
    <property type="entry name" value="Pyr_redox_2"/>
    <property type="match status" value="1"/>
</dbReference>
<dbReference type="InterPro" id="IPR004099">
    <property type="entry name" value="Pyr_nucl-diS_OxRdtase_dimer"/>
</dbReference>
<dbReference type="PANTHER" id="PTHR43429:SF1">
    <property type="entry name" value="NAD(P)H SULFUR OXIDOREDUCTASE (COA-DEPENDENT)"/>
    <property type="match status" value="1"/>
</dbReference>
<evidence type="ECO:0000313" key="8">
    <source>
        <dbReference type="EMBL" id="QPM67511.1"/>
    </source>
</evidence>
<dbReference type="RefSeq" id="WP_218112711.1">
    <property type="nucleotide sequence ID" value="NZ_CP065383.1"/>
</dbReference>
<dbReference type="Pfam" id="PF00581">
    <property type="entry name" value="Rhodanese"/>
    <property type="match status" value="1"/>
</dbReference>
<dbReference type="Gene3D" id="3.40.250.10">
    <property type="entry name" value="Rhodanese-like domain"/>
    <property type="match status" value="1"/>
</dbReference>
<name>A0A7T1AKE3_ATRLM</name>
<dbReference type="CDD" id="cd00158">
    <property type="entry name" value="RHOD"/>
    <property type="match status" value="1"/>
</dbReference>
<dbReference type="Pfam" id="PF02852">
    <property type="entry name" value="Pyr_redox_dim"/>
    <property type="match status" value="1"/>
</dbReference>
<dbReference type="PRINTS" id="PR00411">
    <property type="entry name" value="PNDRDTASEI"/>
</dbReference>
<accession>A0A7T1AKE3</accession>
<dbReference type="InterPro" id="IPR036188">
    <property type="entry name" value="FAD/NAD-bd_sf"/>
</dbReference>